<gene>
    <name evidence="2" type="ORF">BLW93_02100</name>
</gene>
<proteinExistence type="predicted"/>
<evidence type="ECO:0000313" key="3">
    <source>
        <dbReference type="Proteomes" id="UP000187408"/>
    </source>
</evidence>
<dbReference type="OrthoDB" id="9807210at2"/>
<dbReference type="Pfam" id="PF01979">
    <property type="entry name" value="Amidohydro_1"/>
    <property type="match status" value="1"/>
</dbReference>
<sequence>MRKAIGADYIIDFDMNIIKNGWLVFQRGKVKFLKYEPDGDFHEKVKLANTVIFPSFVNAHTHLELSLMNFNPIKIKSFFDWLLWIISNRQKLDKEEIKIGVTKGIELSKKWGISFFGDISSFDISRHIIKNGIVFNEIIGNIFNTNARPPLSIHAVYSTSVETIKKAVQKSLKYGTIYQMHVGETAEEEKFVRGEPNLFESLIYPTIGRKRFENIYAENIVAYLEKTGALTNLLIAVHCTNLSRKELEILMRKECGIVICPRSNIFLKTGFPDIEFLIDYEKLGIGTDGLSSNTSLSMLSEIKAIYIKAEGKIDVKKLLKAATIGGAKVLNIEDTYKQSGLFTAIRTEKKITNPLTALLMDDIKVTAFDLKDEKVLNSLKQLSNN</sequence>
<protein>
    <recommendedName>
        <fullName evidence="1">Amidohydrolase-related domain-containing protein</fullName>
    </recommendedName>
</protein>
<dbReference type="InterPro" id="IPR006680">
    <property type="entry name" value="Amidohydro-rel"/>
</dbReference>
<reference evidence="2 3" key="1">
    <citation type="submission" date="2016-10" db="EMBL/GenBank/DDBJ databases">
        <title>Genome sequence of a sulfur-reducing bacterium Desulfurobacterium indicum K6013.</title>
        <authorList>
            <person name="Cao J."/>
            <person name="Shao Z."/>
            <person name="Alain K."/>
            <person name="Jebbar M."/>
        </authorList>
    </citation>
    <scope>NUCLEOTIDE SEQUENCE [LARGE SCALE GENOMIC DNA]</scope>
    <source>
        <strain evidence="2 3">K6013</strain>
    </source>
</reference>
<dbReference type="PANTHER" id="PTHR43794">
    <property type="entry name" value="AMINOHYDROLASE SSNA-RELATED"/>
    <property type="match status" value="1"/>
</dbReference>
<dbReference type="EMBL" id="MOEN01000005">
    <property type="protein sequence ID" value="OMH40988.1"/>
    <property type="molecule type" value="Genomic_DNA"/>
</dbReference>
<feature type="domain" description="Amidohydrolase-related" evidence="1">
    <location>
        <begin position="151"/>
        <end position="334"/>
    </location>
</feature>
<dbReference type="InterPro" id="IPR050287">
    <property type="entry name" value="MTA/SAH_deaminase"/>
</dbReference>
<evidence type="ECO:0000313" key="2">
    <source>
        <dbReference type="EMBL" id="OMH40988.1"/>
    </source>
</evidence>
<comment type="caution">
    <text evidence="2">The sequence shown here is derived from an EMBL/GenBank/DDBJ whole genome shotgun (WGS) entry which is preliminary data.</text>
</comment>
<organism evidence="2 3">
    <name type="scientific">Desulfurobacterium indicum</name>
    <dbReference type="NCBI Taxonomy" id="1914305"/>
    <lineage>
        <taxon>Bacteria</taxon>
        <taxon>Pseudomonadati</taxon>
        <taxon>Aquificota</taxon>
        <taxon>Aquificia</taxon>
        <taxon>Desulfurobacteriales</taxon>
        <taxon>Desulfurobacteriaceae</taxon>
        <taxon>Desulfurobacterium</taxon>
    </lineage>
</organism>
<dbReference type="PANTHER" id="PTHR43794:SF5">
    <property type="entry name" value="CHLOROHYDROLASE FAMILY PROTEIN"/>
    <property type="match status" value="1"/>
</dbReference>
<dbReference type="SUPFAM" id="SSF51556">
    <property type="entry name" value="Metallo-dependent hydrolases"/>
    <property type="match status" value="1"/>
</dbReference>
<dbReference type="Gene3D" id="2.30.40.10">
    <property type="entry name" value="Urease, subunit C, domain 1"/>
    <property type="match status" value="1"/>
</dbReference>
<name>A0A1R1MMD5_9BACT</name>
<accession>A0A1R1MMD5</accession>
<dbReference type="InterPro" id="IPR032466">
    <property type="entry name" value="Metal_Hydrolase"/>
</dbReference>
<dbReference type="STRING" id="1914305.BLW93_02100"/>
<dbReference type="AlphaFoldDB" id="A0A1R1MMD5"/>
<keyword evidence="3" id="KW-1185">Reference proteome</keyword>
<dbReference type="GO" id="GO:0016810">
    <property type="term" value="F:hydrolase activity, acting on carbon-nitrogen (but not peptide) bonds"/>
    <property type="evidence" value="ECO:0007669"/>
    <property type="project" value="InterPro"/>
</dbReference>
<dbReference type="Gene3D" id="3.20.20.140">
    <property type="entry name" value="Metal-dependent hydrolases"/>
    <property type="match status" value="1"/>
</dbReference>
<dbReference type="Proteomes" id="UP000187408">
    <property type="component" value="Unassembled WGS sequence"/>
</dbReference>
<dbReference type="RefSeq" id="WP_076712467.1">
    <property type="nucleotide sequence ID" value="NZ_MOEN01000005.1"/>
</dbReference>
<dbReference type="InterPro" id="IPR011059">
    <property type="entry name" value="Metal-dep_hydrolase_composite"/>
</dbReference>
<evidence type="ECO:0000259" key="1">
    <source>
        <dbReference type="Pfam" id="PF01979"/>
    </source>
</evidence>